<dbReference type="EMBL" id="MTKO01000035">
    <property type="protein sequence ID" value="RWX47340.1"/>
    <property type="molecule type" value="Genomic_DNA"/>
</dbReference>
<dbReference type="GO" id="GO:0006355">
    <property type="term" value="P:regulation of DNA-templated transcription"/>
    <property type="evidence" value="ECO:0007669"/>
    <property type="project" value="InterPro"/>
</dbReference>
<dbReference type="AlphaFoldDB" id="A0A3S3SPQ4"/>
<dbReference type="Proteomes" id="UP000287853">
    <property type="component" value="Unassembled WGS sequence"/>
</dbReference>
<dbReference type="SUPFAM" id="SSF47598">
    <property type="entry name" value="Ribbon-helix-helix"/>
    <property type="match status" value="1"/>
</dbReference>
<comment type="caution">
    <text evidence="1">The sequence shown here is derived from an EMBL/GenBank/DDBJ whole genome shotgun (WGS) entry which is preliminary data.</text>
</comment>
<dbReference type="InterPro" id="IPR010985">
    <property type="entry name" value="Ribbon_hlx_hlx"/>
</dbReference>
<organism evidence="1 2">
    <name type="scientific">Candidatus Electrothrix aarhusensis</name>
    <dbReference type="NCBI Taxonomy" id="1859131"/>
    <lineage>
        <taxon>Bacteria</taxon>
        <taxon>Pseudomonadati</taxon>
        <taxon>Thermodesulfobacteriota</taxon>
        <taxon>Desulfobulbia</taxon>
        <taxon>Desulfobulbales</taxon>
        <taxon>Desulfobulbaceae</taxon>
        <taxon>Candidatus Electrothrix</taxon>
    </lineage>
</organism>
<gene>
    <name evidence="1" type="ORF">H206_03624</name>
</gene>
<evidence type="ECO:0000313" key="1">
    <source>
        <dbReference type="EMBL" id="RWX47340.1"/>
    </source>
</evidence>
<protein>
    <submittedName>
        <fullName evidence="1">Uncharacterized protein</fullName>
    </submittedName>
</protein>
<keyword evidence="2" id="KW-1185">Reference proteome</keyword>
<reference evidence="1 2" key="1">
    <citation type="submission" date="2017-01" db="EMBL/GenBank/DDBJ databases">
        <title>The cable genome- insights into the physiology and evolution of filamentous bacteria capable of sulfide oxidation via long distance electron transfer.</title>
        <authorList>
            <person name="Schreiber L."/>
            <person name="Bjerg J.T."/>
            <person name="Boggild A."/>
            <person name="Van De Vossenberg J."/>
            <person name="Meysman F."/>
            <person name="Nielsen L.P."/>
            <person name="Schramm A."/>
            <person name="Kjeldsen K.U."/>
        </authorList>
    </citation>
    <scope>NUCLEOTIDE SEQUENCE [LARGE SCALE GENOMIC DNA]</scope>
    <source>
        <strain evidence="1">MCF</strain>
    </source>
</reference>
<evidence type="ECO:0000313" key="2">
    <source>
        <dbReference type="Proteomes" id="UP000287853"/>
    </source>
</evidence>
<name>A0A3S3SPQ4_9BACT</name>
<accession>A0A3S3SPQ4</accession>
<sequence>MASIALHDIDEQLPALLKQRAAQAQKSIDQFIVDTLKKHLGLEKEKEYDDLDTLFGSWTEEEFNSIQKKISSERKIGQELWQ</sequence>
<proteinExistence type="predicted"/>